<evidence type="ECO:0000256" key="10">
    <source>
        <dbReference type="SAM" id="MobiDB-lite"/>
    </source>
</evidence>
<dbReference type="SUPFAM" id="SSF53335">
    <property type="entry name" value="S-adenosyl-L-methionine-dependent methyltransferases"/>
    <property type="match status" value="1"/>
</dbReference>
<evidence type="ECO:0000256" key="2">
    <source>
        <dbReference type="ARBA" id="ARBA00022603"/>
    </source>
</evidence>
<keyword evidence="7" id="KW-0539">Nucleus</keyword>
<comment type="caution">
    <text evidence="11">The sequence shown here is derived from an EMBL/GenBank/DDBJ whole genome shotgun (WGS) entry which is preliminary data.</text>
</comment>
<dbReference type="RefSeq" id="XP_018703794.1">
    <property type="nucleotide sequence ID" value="XM_018849223.1"/>
</dbReference>
<protein>
    <submittedName>
        <fullName evidence="11">Methyltransferase LaeA</fullName>
    </submittedName>
</protein>
<dbReference type="Pfam" id="PF13489">
    <property type="entry name" value="Methyltransf_23"/>
    <property type="match status" value="1"/>
</dbReference>
<dbReference type="GO" id="GO:0005634">
    <property type="term" value="C:nucleus"/>
    <property type="evidence" value="ECO:0007669"/>
    <property type="project" value="UniProtKB-SubCell"/>
</dbReference>
<dbReference type="PANTHER" id="PTHR43591">
    <property type="entry name" value="METHYLTRANSFERASE"/>
    <property type="match status" value="1"/>
</dbReference>
<dbReference type="InterPro" id="IPR029063">
    <property type="entry name" value="SAM-dependent_MTases_sf"/>
</dbReference>
<dbReference type="EMBL" id="AZHB01000013">
    <property type="protein sequence ID" value="OAA61539.1"/>
    <property type="molecule type" value="Genomic_DNA"/>
</dbReference>
<comment type="catalytic activity">
    <reaction evidence="9">
        <text>L-methionyl-[protein] + S-adenosyl-L-methionine = S-methyl-L-methionyl-[protein] + S-adenosyl-L-homocysteine</text>
        <dbReference type="Rhea" id="RHEA:60560"/>
        <dbReference type="Rhea" id="RHEA-COMP:12313"/>
        <dbReference type="Rhea" id="RHEA-COMP:15592"/>
        <dbReference type="ChEBI" id="CHEBI:16044"/>
        <dbReference type="ChEBI" id="CHEBI:57856"/>
        <dbReference type="ChEBI" id="CHEBI:59789"/>
        <dbReference type="ChEBI" id="CHEBI:142742"/>
    </reaction>
    <physiologicalReaction direction="left-to-right" evidence="9">
        <dbReference type="Rhea" id="RHEA:60561"/>
    </physiologicalReaction>
</comment>
<evidence type="ECO:0000256" key="3">
    <source>
        <dbReference type="ARBA" id="ARBA00022679"/>
    </source>
</evidence>
<feature type="compositionally biased region" description="Polar residues" evidence="10">
    <location>
        <begin position="15"/>
        <end position="31"/>
    </location>
</feature>
<dbReference type="Proteomes" id="UP000076744">
    <property type="component" value="Unassembled WGS sequence"/>
</dbReference>
<dbReference type="Gene3D" id="3.40.50.150">
    <property type="entry name" value="Vaccinia Virus protein VP39"/>
    <property type="match status" value="1"/>
</dbReference>
<proteinExistence type="inferred from homology"/>
<evidence type="ECO:0000256" key="5">
    <source>
        <dbReference type="ARBA" id="ARBA00023015"/>
    </source>
</evidence>
<keyword evidence="6" id="KW-0804">Transcription</keyword>
<evidence type="ECO:0000256" key="1">
    <source>
        <dbReference type="ARBA" id="ARBA00004123"/>
    </source>
</evidence>
<comment type="subcellular location">
    <subcellularLocation>
        <location evidence="1">Nucleus</location>
    </subcellularLocation>
</comment>
<feature type="region of interest" description="Disordered" evidence="10">
    <location>
        <begin position="1"/>
        <end position="32"/>
    </location>
</feature>
<sequence length="317" mass="36158">MPQESQEVPRPAPQPESTEPQDESTAPQGRSKTLKEVFYKYGRYYGSVKPEKYKFPIDEEEMARYDLFNKIFLMARNDAIFSYPMQSLSPRVMDLGGGTGIWSILLSDNYLPNATIQSVDLHRVQPPEIPPNVTMTTADIEEPSWETLFTDCDLIHMRLMLGAIHNPAWPHIYRKAFEHTTPGGYIEQVEIDWLPVVDGLNTPVHLLKWATDFLDAMDNFQQSARVNSERVRAMMEAAGYVNFQDRTIRLYLNPSTANPDVNYLARWFNACLVSGLHAMSLTPMIEGLGKTIDEVKALCKKAEDDTLVLEKRVYCVM</sequence>
<dbReference type="PANTHER" id="PTHR43591:SF30">
    <property type="entry name" value="PROTEIN-METHIONINE METHYLTRANSFERASE LAEA"/>
    <property type="match status" value="1"/>
</dbReference>
<dbReference type="OrthoDB" id="2013972at2759"/>
<dbReference type="AlphaFoldDB" id="A0A167UFP2"/>
<dbReference type="STRING" id="1081104.A0A167UFP2"/>
<keyword evidence="3 11" id="KW-0808">Transferase</keyword>
<evidence type="ECO:0000256" key="4">
    <source>
        <dbReference type="ARBA" id="ARBA00022691"/>
    </source>
</evidence>
<name>A0A167UFP2_CORFA</name>
<gene>
    <name evidence="11" type="ORF">ISF_05618</name>
</gene>
<evidence type="ECO:0000256" key="7">
    <source>
        <dbReference type="ARBA" id="ARBA00023242"/>
    </source>
</evidence>
<keyword evidence="2 11" id="KW-0489">Methyltransferase</keyword>
<evidence type="ECO:0000313" key="11">
    <source>
        <dbReference type="EMBL" id="OAA61539.1"/>
    </source>
</evidence>
<dbReference type="GO" id="GO:0008168">
    <property type="term" value="F:methyltransferase activity"/>
    <property type="evidence" value="ECO:0007669"/>
    <property type="project" value="UniProtKB-KW"/>
</dbReference>
<dbReference type="GO" id="GO:0032259">
    <property type="term" value="P:methylation"/>
    <property type="evidence" value="ECO:0007669"/>
    <property type="project" value="UniProtKB-KW"/>
</dbReference>
<dbReference type="CDD" id="cd02440">
    <property type="entry name" value="AdoMet_MTases"/>
    <property type="match status" value="1"/>
</dbReference>
<reference evidence="11 12" key="1">
    <citation type="journal article" date="2016" name="Genome Biol. Evol.">
        <title>Divergent and convergent evolution of fungal pathogenicity.</title>
        <authorList>
            <person name="Shang Y."/>
            <person name="Xiao G."/>
            <person name="Zheng P."/>
            <person name="Cen K."/>
            <person name="Zhan S."/>
            <person name="Wang C."/>
        </authorList>
    </citation>
    <scope>NUCLEOTIDE SEQUENCE [LARGE SCALE GENOMIC DNA]</scope>
    <source>
        <strain evidence="11 12">ARSEF 2679</strain>
    </source>
</reference>
<keyword evidence="12" id="KW-1185">Reference proteome</keyword>
<dbReference type="GeneID" id="30021910"/>
<keyword evidence="5" id="KW-0805">Transcription regulation</keyword>
<evidence type="ECO:0000256" key="9">
    <source>
        <dbReference type="ARBA" id="ARBA00047870"/>
    </source>
</evidence>
<organism evidence="11 12">
    <name type="scientific">Cordyceps fumosorosea (strain ARSEF 2679)</name>
    <name type="common">Isaria fumosorosea</name>
    <dbReference type="NCBI Taxonomy" id="1081104"/>
    <lineage>
        <taxon>Eukaryota</taxon>
        <taxon>Fungi</taxon>
        <taxon>Dikarya</taxon>
        <taxon>Ascomycota</taxon>
        <taxon>Pezizomycotina</taxon>
        <taxon>Sordariomycetes</taxon>
        <taxon>Hypocreomycetidae</taxon>
        <taxon>Hypocreales</taxon>
        <taxon>Cordycipitaceae</taxon>
        <taxon>Cordyceps</taxon>
    </lineage>
</organism>
<accession>A0A167UFP2</accession>
<evidence type="ECO:0000256" key="8">
    <source>
        <dbReference type="ARBA" id="ARBA00038158"/>
    </source>
</evidence>
<evidence type="ECO:0000313" key="12">
    <source>
        <dbReference type="Proteomes" id="UP000076744"/>
    </source>
</evidence>
<comment type="similarity">
    <text evidence="8">Belongs to the methyltransferase superfamily. LaeA methyltransferase family.</text>
</comment>
<keyword evidence="4" id="KW-0949">S-adenosyl-L-methionine</keyword>
<evidence type="ECO:0000256" key="6">
    <source>
        <dbReference type="ARBA" id="ARBA00023163"/>
    </source>
</evidence>